<dbReference type="RefSeq" id="WP_090746159.1">
    <property type="nucleotide sequence ID" value="NZ_CZQA01000001.1"/>
</dbReference>
<dbReference type="Gene3D" id="3.40.50.2300">
    <property type="match status" value="1"/>
</dbReference>
<reference evidence="1 2" key="1">
    <citation type="submission" date="2015-10" db="EMBL/GenBank/DDBJ databases">
        <authorList>
            <person name="Gilbert D.G."/>
        </authorList>
    </citation>
    <scope>NUCLEOTIDE SEQUENCE [LARGE SCALE GENOMIC DNA]</scope>
    <source>
        <strain evidence="1">COMA1</strain>
    </source>
</reference>
<dbReference type="EMBL" id="CZQA01000001">
    <property type="protein sequence ID" value="CUS34287.1"/>
    <property type="molecule type" value="Genomic_DNA"/>
</dbReference>
<accession>A0A0S4LAU0</accession>
<organism evidence="1 2">
    <name type="scientific">Candidatus Nitrospira nitrosa</name>
    <dbReference type="NCBI Taxonomy" id="1742972"/>
    <lineage>
        <taxon>Bacteria</taxon>
        <taxon>Pseudomonadati</taxon>
        <taxon>Nitrospirota</taxon>
        <taxon>Nitrospiria</taxon>
        <taxon>Nitrospirales</taxon>
        <taxon>Nitrospiraceae</taxon>
        <taxon>Nitrospira</taxon>
    </lineage>
</organism>
<sequence length="172" mass="19052">MMETLPNKKRACVLIVDHDLEYGIKLADWLAAHAYQAILVRSLETAINECRELRPQVVCIGLSFSEPVATLSLRRLFRTIKTASPHVPVITMGPQTNGDQTDIPNSGLLRHLHLPLKPLEFAYIGRLLRSELNAAVGSPFSPGTEPSPTTGRAIENRLQPRTAHQEVSTWIA</sequence>
<gene>
    <name evidence="1" type="ORF">COMA1_11618</name>
</gene>
<evidence type="ECO:0000313" key="1">
    <source>
        <dbReference type="EMBL" id="CUS34287.1"/>
    </source>
</evidence>
<dbReference type="STRING" id="1742972.COMA1_11618"/>
<dbReference type="AlphaFoldDB" id="A0A0S4LAU0"/>
<dbReference type="OrthoDB" id="9814019at2"/>
<name>A0A0S4LAU0_9BACT</name>
<dbReference type="SUPFAM" id="SSF52172">
    <property type="entry name" value="CheY-like"/>
    <property type="match status" value="1"/>
</dbReference>
<protein>
    <recommendedName>
        <fullName evidence="3">Response regulatory domain-containing protein</fullName>
    </recommendedName>
</protein>
<dbReference type="InterPro" id="IPR011006">
    <property type="entry name" value="CheY-like_superfamily"/>
</dbReference>
<evidence type="ECO:0000313" key="2">
    <source>
        <dbReference type="Proteomes" id="UP000199032"/>
    </source>
</evidence>
<keyword evidence="2" id="KW-1185">Reference proteome</keyword>
<proteinExistence type="predicted"/>
<dbReference type="Proteomes" id="UP000199032">
    <property type="component" value="Unassembled WGS sequence"/>
</dbReference>
<evidence type="ECO:0008006" key="3">
    <source>
        <dbReference type="Google" id="ProtNLM"/>
    </source>
</evidence>